<sequence>MTPQIMSVLATAQTTGTTATHAAAPGAVTQLAFPQVAAAVVPFVLGLLLVLGLVWAVRRGTRFRRGEPGPPDPAEQPRTPGTEGDEGRPTANRLPGHDGTTPDRRGNGWSD</sequence>
<gene>
    <name evidence="3" type="ORF">RM877_03215</name>
</gene>
<keyword evidence="2" id="KW-1133">Transmembrane helix</keyword>
<feature type="region of interest" description="Disordered" evidence="1">
    <location>
        <begin position="62"/>
        <end position="111"/>
    </location>
</feature>
<dbReference type="Proteomes" id="UP001183535">
    <property type="component" value="Unassembled WGS sequence"/>
</dbReference>
<comment type="caution">
    <text evidence="3">The sequence shown here is derived from an EMBL/GenBank/DDBJ whole genome shotgun (WGS) entry which is preliminary data.</text>
</comment>
<keyword evidence="2" id="KW-0812">Transmembrane</keyword>
<dbReference type="Pfam" id="PF20087">
    <property type="entry name" value="DUF6479"/>
    <property type="match status" value="1"/>
</dbReference>
<evidence type="ECO:0000313" key="3">
    <source>
        <dbReference type="EMBL" id="MDT0433686.1"/>
    </source>
</evidence>
<evidence type="ECO:0000256" key="2">
    <source>
        <dbReference type="SAM" id="Phobius"/>
    </source>
</evidence>
<evidence type="ECO:0000256" key="1">
    <source>
        <dbReference type="SAM" id="MobiDB-lite"/>
    </source>
</evidence>
<name>A0ABD5EGI2_9ACTN</name>
<dbReference type="AlphaFoldDB" id="A0ABD5EGI2"/>
<keyword evidence="4" id="KW-1185">Reference proteome</keyword>
<dbReference type="EMBL" id="JAVRES010000001">
    <property type="protein sequence ID" value="MDT0433686.1"/>
    <property type="molecule type" value="Genomic_DNA"/>
</dbReference>
<evidence type="ECO:0000313" key="4">
    <source>
        <dbReference type="Proteomes" id="UP001183535"/>
    </source>
</evidence>
<feature type="compositionally biased region" description="Basic and acidic residues" evidence="1">
    <location>
        <begin position="100"/>
        <end position="111"/>
    </location>
</feature>
<dbReference type="RefSeq" id="WP_311638470.1">
    <property type="nucleotide sequence ID" value="NZ_JAVRES010000001.1"/>
</dbReference>
<proteinExistence type="predicted"/>
<keyword evidence="2" id="KW-0472">Membrane</keyword>
<dbReference type="InterPro" id="IPR045513">
    <property type="entry name" value="DUF6479"/>
</dbReference>
<reference evidence="4" key="1">
    <citation type="submission" date="2023-07" db="EMBL/GenBank/DDBJ databases">
        <title>30 novel species of actinomycetes from the DSMZ collection.</title>
        <authorList>
            <person name="Nouioui I."/>
        </authorList>
    </citation>
    <scope>NUCLEOTIDE SEQUENCE [LARGE SCALE GENOMIC DNA]</scope>
    <source>
        <strain evidence="4">DSM 41981</strain>
    </source>
</reference>
<accession>A0ABD5EGI2</accession>
<protein>
    <submittedName>
        <fullName evidence="3">DUF6479 family protein</fullName>
    </submittedName>
</protein>
<organism evidence="3 4">
    <name type="scientific">Streptomyces doudnae</name>
    <dbReference type="NCBI Taxonomy" id="3075536"/>
    <lineage>
        <taxon>Bacteria</taxon>
        <taxon>Bacillati</taxon>
        <taxon>Actinomycetota</taxon>
        <taxon>Actinomycetes</taxon>
        <taxon>Kitasatosporales</taxon>
        <taxon>Streptomycetaceae</taxon>
        <taxon>Streptomyces</taxon>
    </lineage>
</organism>
<feature type="transmembrane region" description="Helical" evidence="2">
    <location>
        <begin position="32"/>
        <end position="57"/>
    </location>
</feature>